<dbReference type="PANTHER" id="PTHR43857:SF1">
    <property type="entry name" value="YJGH FAMILY PROTEIN"/>
    <property type="match status" value="1"/>
</dbReference>
<reference evidence="1 2" key="1">
    <citation type="submission" date="2019-07" db="EMBL/GenBank/DDBJ databases">
        <title>Microlunatus dokdonensis sp. nov. isolated from the rhizospheric soil of the wild plant Elymus tsukushiensis.</title>
        <authorList>
            <person name="Ghim S.-Y."/>
            <person name="Hwang Y.-J."/>
            <person name="Son J.-S."/>
            <person name="Shin J.-H."/>
        </authorList>
    </citation>
    <scope>NUCLEOTIDE SEQUENCE [LARGE SCALE GENOMIC DNA]</scope>
    <source>
        <strain evidence="1 2">KUDC0627</strain>
    </source>
</reference>
<dbReference type="RefSeq" id="WP_143984533.1">
    <property type="nucleotide sequence ID" value="NZ_CP041692.1"/>
</dbReference>
<dbReference type="OrthoDB" id="9803101at2"/>
<dbReference type="EMBL" id="CP041692">
    <property type="protein sequence ID" value="QDP94544.1"/>
    <property type="molecule type" value="Genomic_DNA"/>
</dbReference>
<dbReference type="SUPFAM" id="SSF55298">
    <property type="entry name" value="YjgF-like"/>
    <property type="match status" value="1"/>
</dbReference>
<evidence type="ECO:0000313" key="1">
    <source>
        <dbReference type="EMBL" id="QDP94544.1"/>
    </source>
</evidence>
<name>A0A516PTN0_9ACTN</name>
<proteinExistence type="predicted"/>
<keyword evidence="2" id="KW-1185">Reference proteome</keyword>
<dbReference type="InterPro" id="IPR006175">
    <property type="entry name" value="YjgF/YER057c/UK114"/>
</dbReference>
<dbReference type="KEGG" id="mik:FOE78_00190"/>
<accession>A0A516PTN0</accession>
<protein>
    <submittedName>
        <fullName evidence="1">RidA family protein</fullName>
    </submittedName>
</protein>
<dbReference type="PANTHER" id="PTHR43857">
    <property type="entry name" value="BLR7761 PROTEIN"/>
    <property type="match status" value="1"/>
</dbReference>
<gene>
    <name evidence="1" type="ORF">FOE78_00190</name>
</gene>
<evidence type="ECO:0000313" key="2">
    <source>
        <dbReference type="Proteomes" id="UP000319263"/>
    </source>
</evidence>
<dbReference type="Pfam" id="PF01042">
    <property type="entry name" value="Ribonuc_L-PSP"/>
    <property type="match status" value="1"/>
</dbReference>
<dbReference type="AlphaFoldDB" id="A0A516PTN0"/>
<dbReference type="Proteomes" id="UP000319263">
    <property type="component" value="Chromosome"/>
</dbReference>
<sequence length="140" mass="14449">MSAVRLIRSAVLSETAEYAYAATVDAAGLRMIFTAGACPLDSDGNTVAVGDVAGQARQVMANLEQALGDAGAELTDVLQTTVYVASSDRSDLTTAWRVVRNGFGEHDAPSTLLGVAAFGYPDQLVEVVATAATVVAREPS</sequence>
<organism evidence="1 2">
    <name type="scientific">Microlunatus elymi</name>
    <dbReference type="NCBI Taxonomy" id="2596828"/>
    <lineage>
        <taxon>Bacteria</taxon>
        <taxon>Bacillati</taxon>
        <taxon>Actinomycetota</taxon>
        <taxon>Actinomycetes</taxon>
        <taxon>Propionibacteriales</taxon>
        <taxon>Propionibacteriaceae</taxon>
        <taxon>Microlunatus</taxon>
    </lineage>
</organism>
<dbReference type="InterPro" id="IPR035959">
    <property type="entry name" value="RutC-like_sf"/>
</dbReference>
<dbReference type="Gene3D" id="3.30.1330.40">
    <property type="entry name" value="RutC-like"/>
    <property type="match status" value="1"/>
</dbReference>